<dbReference type="Proteomes" id="UP000276133">
    <property type="component" value="Unassembled WGS sequence"/>
</dbReference>
<organism evidence="1 2">
    <name type="scientific">Brachionus plicatilis</name>
    <name type="common">Marine rotifer</name>
    <name type="synonym">Brachionus muelleri</name>
    <dbReference type="NCBI Taxonomy" id="10195"/>
    <lineage>
        <taxon>Eukaryota</taxon>
        <taxon>Metazoa</taxon>
        <taxon>Spiralia</taxon>
        <taxon>Gnathifera</taxon>
        <taxon>Rotifera</taxon>
        <taxon>Eurotatoria</taxon>
        <taxon>Monogononta</taxon>
        <taxon>Pseudotrocha</taxon>
        <taxon>Ploima</taxon>
        <taxon>Brachionidae</taxon>
        <taxon>Brachionus</taxon>
    </lineage>
</organism>
<evidence type="ECO:0000313" key="2">
    <source>
        <dbReference type="Proteomes" id="UP000276133"/>
    </source>
</evidence>
<comment type="caution">
    <text evidence="1">The sequence shown here is derived from an EMBL/GenBank/DDBJ whole genome shotgun (WGS) entry which is preliminary data.</text>
</comment>
<protein>
    <submittedName>
        <fullName evidence="1">Uncharacterized protein</fullName>
    </submittedName>
</protein>
<name>A0A3M7R696_BRAPC</name>
<sequence>MILLLLNDLKFKKNPTFGINFVIMTLTLCFSRSLLEFPVLTSGLVKVYNSQKGTVFPQIKESSVIKKNKKKHVLHEKLLKNNSNKDKFLTQKLTISVNQKAKFLSMTTLRPYRPNYEILKKNY</sequence>
<proteinExistence type="predicted"/>
<evidence type="ECO:0000313" key="1">
    <source>
        <dbReference type="EMBL" id="RNA18765.1"/>
    </source>
</evidence>
<accession>A0A3M7R696</accession>
<gene>
    <name evidence="1" type="ORF">BpHYR1_049645</name>
</gene>
<reference evidence="1 2" key="1">
    <citation type="journal article" date="2018" name="Sci. Rep.">
        <title>Genomic signatures of local adaptation to the degree of environmental predictability in rotifers.</title>
        <authorList>
            <person name="Franch-Gras L."/>
            <person name="Hahn C."/>
            <person name="Garcia-Roger E.M."/>
            <person name="Carmona M.J."/>
            <person name="Serra M."/>
            <person name="Gomez A."/>
        </authorList>
    </citation>
    <scope>NUCLEOTIDE SEQUENCE [LARGE SCALE GENOMIC DNA]</scope>
    <source>
        <strain evidence="1">HYR1</strain>
    </source>
</reference>
<dbReference type="EMBL" id="REGN01004174">
    <property type="protein sequence ID" value="RNA18765.1"/>
    <property type="molecule type" value="Genomic_DNA"/>
</dbReference>
<dbReference type="AlphaFoldDB" id="A0A3M7R696"/>
<keyword evidence="2" id="KW-1185">Reference proteome</keyword>